<name>A0AAV9WLW7_9PEZI</name>
<accession>A0AAV9WLW7</accession>
<reference evidence="1 2" key="1">
    <citation type="submission" date="2023-08" db="EMBL/GenBank/DDBJ databases">
        <authorList>
            <person name="Palmer J.M."/>
        </authorList>
    </citation>
    <scope>NUCLEOTIDE SEQUENCE [LARGE SCALE GENOMIC DNA]</scope>
    <source>
        <strain evidence="1 2">TWF481</strain>
    </source>
</reference>
<evidence type="ECO:0000313" key="1">
    <source>
        <dbReference type="EMBL" id="KAK6509792.1"/>
    </source>
</evidence>
<comment type="caution">
    <text evidence="1">The sequence shown here is derived from an EMBL/GenBank/DDBJ whole genome shotgun (WGS) entry which is preliminary data.</text>
</comment>
<dbReference type="AlphaFoldDB" id="A0AAV9WLW7"/>
<evidence type="ECO:0008006" key="3">
    <source>
        <dbReference type="Google" id="ProtNLM"/>
    </source>
</evidence>
<evidence type="ECO:0000313" key="2">
    <source>
        <dbReference type="Proteomes" id="UP001370758"/>
    </source>
</evidence>
<dbReference type="EMBL" id="JAVHJL010000002">
    <property type="protein sequence ID" value="KAK6509792.1"/>
    <property type="molecule type" value="Genomic_DNA"/>
</dbReference>
<protein>
    <recommendedName>
        <fullName evidence="3">F-box domain-containing protein</fullName>
    </recommendedName>
</protein>
<dbReference type="SUPFAM" id="SSF52047">
    <property type="entry name" value="RNI-like"/>
    <property type="match status" value="1"/>
</dbReference>
<dbReference type="InterPro" id="IPR032675">
    <property type="entry name" value="LRR_dom_sf"/>
</dbReference>
<proteinExistence type="predicted"/>
<sequence length="578" mass="66444">MTARTSIRLSDLSDDVLRLIFYRNVSFDDLKSLRLAHPGFHGSVDPLLFKSISIAAPVYLELMPHYLYPHDLRRRIWHPEYQSFPESKDPSFKASEYQISCILERKVPAVLSDNVQDITVKRYDIFEGYPDEAKMKSAFPQYSQEGIEGMEYFLCSMKKLHTLTWAIPCSNISQVMNLSPLAERLKSLRLGTAQFTTSAPPTQLSYKAFNVFTSLTSLDIHYYESADIRDLSYFPNLRTLVFTFQHTPQTDPAKRRSGFVDFLEAQRVPFSLRMLSLSAHYPSTPIPENLAEKFLSNLDTLQLWNFTPGTKGYPIIDALRENNIRVRNLKIQGCHPDVIEYLSSYTDTLQSLEVSVQSAKDAEGLGEYEEEDAWGYTGSRRRWQEDIIEQKKAAFKADIWARVVSAHKNSLEHLVLGDNYRISADDKEILYQCKALKTMNIKADDWVLNTSVPLATRLPSLELLEFEIPWTLRKPNMSGWCGTATIDWHMKPKDITSRVKSMKWMETAIEVDAQTAERVCFRVSGIQTDLKLVRVRNKFYPWILVGDGEMGIEGRERGDDYGAIWTDDEEIEDEDPDV</sequence>
<dbReference type="Proteomes" id="UP001370758">
    <property type="component" value="Unassembled WGS sequence"/>
</dbReference>
<keyword evidence="2" id="KW-1185">Reference proteome</keyword>
<organism evidence="1 2">
    <name type="scientific">Arthrobotrys musiformis</name>
    <dbReference type="NCBI Taxonomy" id="47236"/>
    <lineage>
        <taxon>Eukaryota</taxon>
        <taxon>Fungi</taxon>
        <taxon>Dikarya</taxon>
        <taxon>Ascomycota</taxon>
        <taxon>Pezizomycotina</taxon>
        <taxon>Orbiliomycetes</taxon>
        <taxon>Orbiliales</taxon>
        <taxon>Orbiliaceae</taxon>
        <taxon>Arthrobotrys</taxon>
    </lineage>
</organism>
<gene>
    <name evidence="1" type="ORF">TWF481_004521</name>
</gene>
<dbReference type="Gene3D" id="3.80.10.10">
    <property type="entry name" value="Ribonuclease Inhibitor"/>
    <property type="match status" value="1"/>
</dbReference>